<feature type="region of interest" description="Disordered" evidence="1">
    <location>
        <begin position="131"/>
        <end position="155"/>
    </location>
</feature>
<evidence type="ECO:0000313" key="3">
    <source>
        <dbReference type="Proteomes" id="UP001336020"/>
    </source>
</evidence>
<sequence length="155" mass="16767">MRTSTTYSYDTADRIDISDSDRVPLELDEALTCGGHRARLIATHDPGTDIEYVLLLLGEMSGHSEVVVREVDEEALLIEGSRSSPEPQILLGASSQPLHDTGDTDALARVLRKSGIVRSMIARGGVRSVIVGPRRRSESAETIQSPPRSSEARAS</sequence>
<reference evidence="2 3" key="1">
    <citation type="submission" date="2023-07" db="EMBL/GenBank/DDBJ databases">
        <authorList>
            <person name="Girao M."/>
            <person name="Carvalho M.F."/>
        </authorList>
    </citation>
    <scope>NUCLEOTIDE SEQUENCE [LARGE SCALE GENOMIC DNA]</scope>
    <source>
        <strain evidence="2 3">YIM65754</strain>
    </source>
</reference>
<name>A0ABU7L3Y0_9NOCA</name>
<keyword evidence="3" id="KW-1185">Reference proteome</keyword>
<proteinExistence type="predicted"/>
<dbReference type="Proteomes" id="UP001336020">
    <property type="component" value="Unassembled WGS sequence"/>
</dbReference>
<dbReference type="RefSeq" id="WP_330131539.1">
    <property type="nucleotide sequence ID" value="NZ_JAUTXY010000001.1"/>
</dbReference>
<evidence type="ECO:0000313" key="2">
    <source>
        <dbReference type="EMBL" id="MEE2056244.1"/>
    </source>
</evidence>
<accession>A0ABU7L3Y0</accession>
<protein>
    <submittedName>
        <fullName evidence="2">Uncharacterized protein</fullName>
    </submittedName>
</protein>
<organism evidence="2 3">
    <name type="scientific">Rhodococcus artemisiae</name>
    <dbReference type="NCBI Taxonomy" id="714159"/>
    <lineage>
        <taxon>Bacteria</taxon>
        <taxon>Bacillati</taxon>
        <taxon>Actinomycetota</taxon>
        <taxon>Actinomycetes</taxon>
        <taxon>Mycobacteriales</taxon>
        <taxon>Nocardiaceae</taxon>
        <taxon>Rhodococcus</taxon>
    </lineage>
</organism>
<evidence type="ECO:0000256" key="1">
    <source>
        <dbReference type="SAM" id="MobiDB-lite"/>
    </source>
</evidence>
<dbReference type="EMBL" id="JAUTXY010000001">
    <property type="protein sequence ID" value="MEE2056244.1"/>
    <property type="molecule type" value="Genomic_DNA"/>
</dbReference>
<comment type="caution">
    <text evidence="2">The sequence shown here is derived from an EMBL/GenBank/DDBJ whole genome shotgun (WGS) entry which is preliminary data.</text>
</comment>
<gene>
    <name evidence="2" type="ORF">Q7514_01710</name>
</gene>